<comment type="domain">
    <text evidence="3">The main chain amide nitrogen atoms of the second glycine and its adjacent residue in the HGGXW motif define the oxyanion hole, and stabilize the oxyanion that forms during the nucleophilic attack by the catalytic serine during substrate cleavage.</text>
</comment>
<dbReference type="GO" id="GO:0004061">
    <property type="term" value="F:arylformamidase activity"/>
    <property type="evidence" value="ECO:0007669"/>
    <property type="project" value="UniProtKB-UniRule"/>
</dbReference>
<dbReference type="EMBL" id="CAUWAG010000018">
    <property type="protein sequence ID" value="CAJ2510987.1"/>
    <property type="molecule type" value="Genomic_DNA"/>
</dbReference>
<comment type="pathway">
    <text evidence="3">Amino-acid degradation; L-tryptophan degradation via kynurenine pathway; L-kynurenine from L-tryptophan: step 2/2.</text>
</comment>
<evidence type="ECO:0000313" key="5">
    <source>
        <dbReference type="EMBL" id="CAJ2510987.1"/>
    </source>
</evidence>
<gene>
    <name evidence="5" type="ORF">KHLLAP_LOCUS11455</name>
</gene>
<dbReference type="EC" id="3.5.1.9" evidence="3"/>
<protein>
    <recommendedName>
        <fullName evidence="3">Kynurenine formamidase</fullName>
        <shortName evidence="3">KFA</shortName>
        <shortName evidence="3">KFase</shortName>
        <ecNumber evidence="3">3.5.1.9</ecNumber>
    </recommendedName>
    <alternativeName>
        <fullName evidence="3">Arylformamidase</fullName>
    </alternativeName>
    <alternativeName>
        <fullName evidence="3">N-formylkynurenine formamidase</fullName>
        <shortName evidence="3">FKF</shortName>
    </alternativeName>
</protein>
<feature type="active site" description="Nucleophile" evidence="3">
    <location>
        <position position="138"/>
    </location>
</feature>
<keyword evidence="6" id="KW-1185">Reference proteome</keyword>
<dbReference type="PANTHER" id="PTHR48081">
    <property type="entry name" value="AB HYDROLASE SUPERFAMILY PROTEIN C4A8.06C"/>
    <property type="match status" value="1"/>
</dbReference>
<dbReference type="GO" id="GO:0034354">
    <property type="term" value="P:'de novo' NAD+ biosynthetic process from L-tryptophan"/>
    <property type="evidence" value="ECO:0007669"/>
    <property type="project" value="UniProtKB-UniRule"/>
</dbReference>
<dbReference type="GO" id="GO:0019441">
    <property type="term" value="P:L-tryptophan catabolic process to kynurenine"/>
    <property type="evidence" value="ECO:0007669"/>
    <property type="project" value="UniProtKB-UniRule"/>
</dbReference>
<dbReference type="SUPFAM" id="SSF53474">
    <property type="entry name" value="alpha/beta-Hydrolases"/>
    <property type="match status" value="1"/>
</dbReference>
<keyword evidence="1 3" id="KW-0378">Hydrolase</keyword>
<dbReference type="InterPro" id="IPR027519">
    <property type="entry name" value="KFase_ver/fungi-typ"/>
</dbReference>
<dbReference type="Proteomes" id="UP001295740">
    <property type="component" value="Unassembled WGS sequence"/>
</dbReference>
<keyword evidence="2 3" id="KW-0823">Tryptophan catabolism</keyword>
<feature type="short sequence motif" description="HGGXW" evidence="3">
    <location>
        <begin position="40"/>
        <end position="44"/>
    </location>
</feature>
<comment type="caution">
    <text evidence="5">The sequence shown here is derived from an EMBL/GenBank/DDBJ whole genome shotgun (WGS) entry which is preliminary data.</text>
</comment>
<organism evidence="5 6">
    <name type="scientific">Anthostomella pinea</name>
    <dbReference type="NCBI Taxonomy" id="933095"/>
    <lineage>
        <taxon>Eukaryota</taxon>
        <taxon>Fungi</taxon>
        <taxon>Dikarya</taxon>
        <taxon>Ascomycota</taxon>
        <taxon>Pezizomycotina</taxon>
        <taxon>Sordariomycetes</taxon>
        <taxon>Xylariomycetidae</taxon>
        <taxon>Xylariales</taxon>
        <taxon>Xylariaceae</taxon>
        <taxon>Anthostomella</taxon>
    </lineage>
</organism>
<evidence type="ECO:0000256" key="3">
    <source>
        <dbReference type="HAMAP-Rule" id="MF_03014"/>
    </source>
</evidence>
<dbReference type="PANTHER" id="PTHR48081:SF33">
    <property type="entry name" value="KYNURENINE FORMAMIDASE"/>
    <property type="match status" value="1"/>
</dbReference>
<reference evidence="5" key="1">
    <citation type="submission" date="2023-10" db="EMBL/GenBank/DDBJ databases">
        <authorList>
            <person name="Hackl T."/>
        </authorList>
    </citation>
    <scope>NUCLEOTIDE SEQUENCE</scope>
</reference>
<comment type="catalytic activity">
    <reaction evidence="3">
        <text>N-formyl-L-kynurenine + H2O = L-kynurenine + formate + H(+)</text>
        <dbReference type="Rhea" id="RHEA:13009"/>
        <dbReference type="ChEBI" id="CHEBI:15377"/>
        <dbReference type="ChEBI" id="CHEBI:15378"/>
        <dbReference type="ChEBI" id="CHEBI:15740"/>
        <dbReference type="ChEBI" id="CHEBI:57959"/>
        <dbReference type="ChEBI" id="CHEBI:58629"/>
        <dbReference type="EC" id="3.5.1.9"/>
    </reaction>
</comment>
<comment type="subunit">
    <text evidence="3">Homodimer.</text>
</comment>
<dbReference type="HAMAP" id="MF_03014">
    <property type="entry name" value="KFase"/>
    <property type="match status" value="1"/>
</dbReference>
<feature type="active site" evidence="3">
    <location>
        <position position="255"/>
    </location>
</feature>
<evidence type="ECO:0000256" key="2">
    <source>
        <dbReference type="ARBA" id="ARBA00023079"/>
    </source>
</evidence>
<name>A0AAI8VTU8_9PEZI</name>
<evidence type="ECO:0000313" key="6">
    <source>
        <dbReference type="Proteomes" id="UP001295740"/>
    </source>
</evidence>
<feature type="region of interest" description="Disordered" evidence="4">
    <location>
        <begin position="87"/>
        <end position="107"/>
    </location>
</feature>
<dbReference type="InterPro" id="IPR029058">
    <property type="entry name" value="AB_hydrolase_fold"/>
</dbReference>
<comment type="similarity">
    <text evidence="3">Belongs to the kynurenine formamidase family.</text>
</comment>
<accession>A0AAI8VTU8</accession>
<feature type="active site" evidence="3">
    <location>
        <position position="223"/>
    </location>
</feature>
<evidence type="ECO:0000256" key="1">
    <source>
        <dbReference type="ARBA" id="ARBA00022801"/>
    </source>
</evidence>
<dbReference type="InterPro" id="IPR050300">
    <property type="entry name" value="GDXG_lipolytic_enzyme"/>
</dbReference>
<sequence length="278" mass="30445">MAPDLKYTKHHYGAESDLQVLGVWDVDAHNRSKVWVIYIHGGAWRDPRIIHETFAPTINAILSEDGSSAGLRDRIAGFASLDHRLSPHPEFPQDPASTPPKELRKARHPDHIDDVRSGIAFLQKEYGFSSNYVLVGHSAGACLAFQLVATPAAAGYMPEAIVGIAGVYDFTGISARSGGAYAGFLTAAFGDPAGWDEVAPMKFSHNFAEYWKGIAILASSKNDELVDEHEIDGMAAKLRKDGCRLVVYKDVRGSHHECWEKGTDIARLVADTFKKIQT</sequence>
<evidence type="ECO:0000256" key="4">
    <source>
        <dbReference type="SAM" id="MobiDB-lite"/>
    </source>
</evidence>
<dbReference type="Gene3D" id="3.40.50.1820">
    <property type="entry name" value="alpha/beta hydrolase"/>
    <property type="match status" value="1"/>
</dbReference>
<dbReference type="AlphaFoldDB" id="A0AAI8VTU8"/>
<proteinExistence type="inferred from homology"/>
<comment type="function">
    <text evidence="3">Catalyzes the hydrolysis of N-formyl-L-kynurenine to L-kynurenine, the second step in the kynurenine pathway of tryptophan degradation. Kynurenine may be further oxidized to nicotinic acid, NAD(H) and NADP(H). Required for elimination of toxic metabolites.</text>
</comment>